<evidence type="ECO:0000313" key="1">
    <source>
        <dbReference type="EMBL" id="KIK79276.1"/>
    </source>
</evidence>
<reference evidence="2" key="2">
    <citation type="submission" date="2015-01" db="EMBL/GenBank/DDBJ databases">
        <title>Evolutionary Origins and Diversification of the Mycorrhizal Mutualists.</title>
        <authorList>
            <consortium name="DOE Joint Genome Institute"/>
            <consortium name="Mycorrhizal Genomics Consortium"/>
            <person name="Kohler A."/>
            <person name="Kuo A."/>
            <person name="Nagy L.G."/>
            <person name="Floudas D."/>
            <person name="Copeland A."/>
            <person name="Barry K.W."/>
            <person name="Cichocki N."/>
            <person name="Veneault-Fourrey C."/>
            <person name="LaButti K."/>
            <person name="Lindquist E.A."/>
            <person name="Lipzen A."/>
            <person name="Lundell T."/>
            <person name="Morin E."/>
            <person name="Murat C."/>
            <person name="Riley R."/>
            <person name="Ohm R."/>
            <person name="Sun H."/>
            <person name="Tunlid A."/>
            <person name="Henrissat B."/>
            <person name="Grigoriev I.V."/>
            <person name="Hibbett D.S."/>
            <person name="Martin F."/>
        </authorList>
    </citation>
    <scope>NUCLEOTIDE SEQUENCE [LARGE SCALE GENOMIC DNA]</scope>
    <source>
        <strain evidence="2">Ve08.2h10</strain>
    </source>
</reference>
<gene>
    <name evidence="1" type="ORF">PAXRUDRAFT_16412</name>
</gene>
<reference evidence="1 2" key="1">
    <citation type="submission" date="2014-04" db="EMBL/GenBank/DDBJ databases">
        <authorList>
            <consortium name="DOE Joint Genome Institute"/>
            <person name="Kuo A."/>
            <person name="Kohler A."/>
            <person name="Jargeat P."/>
            <person name="Nagy L.G."/>
            <person name="Floudas D."/>
            <person name="Copeland A."/>
            <person name="Barry K.W."/>
            <person name="Cichocki N."/>
            <person name="Veneault-Fourrey C."/>
            <person name="LaButti K."/>
            <person name="Lindquist E.A."/>
            <person name="Lipzen A."/>
            <person name="Lundell T."/>
            <person name="Morin E."/>
            <person name="Murat C."/>
            <person name="Sun H."/>
            <person name="Tunlid A."/>
            <person name="Henrissat B."/>
            <person name="Grigoriev I.V."/>
            <person name="Hibbett D.S."/>
            <person name="Martin F."/>
            <person name="Nordberg H.P."/>
            <person name="Cantor M.N."/>
            <person name="Hua S.X."/>
        </authorList>
    </citation>
    <scope>NUCLEOTIDE SEQUENCE [LARGE SCALE GENOMIC DNA]</scope>
    <source>
        <strain evidence="1 2">Ve08.2h10</strain>
    </source>
</reference>
<dbReference type="EMBL" id="KN826324">
    <property type="protein sequence ID" value="KIK79276.1"/>
    <property type="molecule type" value="Genomic_DNA"/>
</dbReference>
<keyword evidence="2" id="KW-1185">Reference proteome</keyword>
<dbReference type="AlphaFoldDB" id="A0A0D0D6H8"/>
<evidence type="ECO:0000313" key="2">
    <source>
        <dbReference type="Proteomes" id="UP000054538"/>
    </source>
</evidence>
<organism evidence="1 2">
    <name type="scientific">Paxillus rubicundulus Ve08.2h10</name>
    <dbReference type="NCBI Taxonomy" id="930991"/>
    <lineage>
        <taxon>Eukaryota</taxon>
        <taxon>Fungi</taxon>
        <taxon>Dikarya</taxon>
        <taxon>Basidiomycota</taxon>
        <taxon>Agaricomycotina</taxon>
        <taxon>Agaricomycetes</taxon>
        <taxon>Agaricomycetidae</taxon>
        <taxon>Boletales</taxon>
        <taxon>Paxilineae</taxon>
        <taxon>Paxillaceae</taxon>
        <taxon>Paxillus</taxon>
    </lineage>
</organism>
<name>A0A0D0D6H8_9AGAM</name>
<sequence length="73" mass="8396">MQHFIIDFNLPPSPDELRALSSSSYAPATTKLIDHVKCKQEVNEHITTARARDNHFIYQSISHDQHPRHSFGL</sequence>
<dbReference type="HOGENOM" id="CLU_2705548_0_0_1"/>
<dbReference type="Proteomes" id="UP000054538">
    <property type="component" value="Unassembled WGS sequence"/>
</dbReference>
<proteinExistence type="predicted"/>
<dbReference type="InParanoid" id="A0A0D0D6H8"/>
<accession>A0A0D0D6H8</accession>
<protein>
    <submittedName>
        <fullName evidence="1">Uncharacterized protein</fullName>
    </submittedName>
</protein>